<reference evidence="4" key="3">
    <citation type="submission" date="2020-05" db="UniProtKB">
        <authorList>
            <consortium name="EnsemblMetazoa"/>
        </authorList>
    </citation>
    <scope>IDENTIFICATION</scope>
    <source>
        <strain evidence="4">Jacobina</strain>
    </source>
</reference>
<dbReference type="AlphaFoldDB" id="A0A1B0EXI8"/>
<feature type="signal peptide" evidence="2">
    <location>
        <begin position="1"/>
        <end position="29"/>
    </location>
</feature>
<evidence type="ECO:0000313" key="4">
    <source>
        <dbReference type="EnsemblMetazoa" id="LLOJ004327-PA"/>
    </source>
</evidence>
<evidence type="ECO:0000256" key="1">
    <source>
        <dbReference type="SAM" id="MobiDB-lite"/>
    </source>
</evidence>
<protein>
    <submittedName>
        <fullName evidence="3 4">Uncharacterized protein</fullName>
    </submittedName>
</protein>
<feature type="chain" id="PRO_5044555592" evidence="2">
    <location>
        <begin position="30"/>
        <end position="344"/>
    </location>
</feature>
<dbReference type="VEuPathDB" id="VectorBase:LLOJ004327"/>
<sequence>MSLQNPVTTRNLISFGIVLALLNGERVWAQVRGSDDYLSSESTGDGSKSSSDVNRTVNGGGGTGGEIIPMQRMGSAHEPTCEELRAMWRFSKRQSRAAEITNEIPTYRDPFAFNVWEPLMFPKTRSVGGMRVSRYRDATRPVYGRVVHKEPIARYRDMAARNRLFDNIAKHYGAESRVNTGAVARKIANTQRRPLIVFRKMDGGDEEMGKNLEGIPKDSSGTIQNALTPQRGSFQRLKELVWTQRARELAQQRRAEELAARAAVLKEIANGQSHSITSTYQKSSMANLDDDNNQRLDYDQGIPIVRQTQDGPLAASAYLMGAQPRSHFRERNRAIMRQVSNSYR</sequence>
<organism evidence="4 5">
    <name type="scientific">Lutzomyia longipalpis</name>
    <name type="common">Sand fly</name>
    <dbReference type="NCBI Taxonomy" id="7200"/>
    <lineage>
        <taxon>Eukaryota</taxon>
        <taxon>Metazoa</taxon>
        <taxon>Ecdysozoa</taxon>
        <taxon>Arthropoda</taxon>
        <taxon>Hexapoda</taxon>
        <taxon>Insecta</taxon>
        <taxon>Pterygota</taxon>
        <taxon>Neoptera</taxon>
        <taxon>Endopterygota</taxon>
        <taxon>Diptera</taxon>
        <taxon>Nematocera</taxon>
        <taxon>Psychodoidea</taxon>
        <taxon>Psychodidae</taxon>
        <taxon>Lutzomyia</taxon>
        <taxon>Lutzomyia</taxon>
    </lineage>
</organism>
<accession>A0A1B0EXI8</accession>
<evidence type="ECO:0000256" key="2">
    <source>
        <dbReference type="SAM" id="SignalP"/>
    </source>
</evidence>
<proteinExistence type="predicted"/>
<evidence type="ECO:0000313" key="5">
    <source>
        <dbReference type="Proteomes" id="UP000092461"/>
    </source>
</evidence>
<dbReference type="EMBL" id="GITU01011067">
    <property type="protein sequence ID" value="MBC1179770.1"/>
    <property type="molecule type" value="Transcribed_RNA"/>
</dbReference>
<feature type="region of interest" description="Disordered" evidence="1">
    <location>
        <begin position="37"/>
        <end position="70"/>
    </location>
</feature>
<evidence type="ECO:0000313" key="3">
    <source>
        <dbReference type="EMBL" id="MBC1179770.1"/>
    </source>
</evidence>
<reference evidence="3" key="2">
    <citation type="journal article" date="2020" name="BMC">
        <title>Leishmania infection induces a limited differential gene expression in the sand fly midgut.</title>
        <authorList>
            <person name="Coutinho-Abreu I.V."/>
            <person name="Serafim T.D."/>
            <person name="Meneses C."/>
            <person name="Kamhawi S."/>
            <person name="Oliveira F."/>
            <person name="Valenzuela J.G."/>
        </authorList>
    </citation>
    <scope>NUCLEOTIDE SEQUENCE</scope>
    <source>
        <strain evidence="3">Jacobina</strain>
        <tissue evidence="3">Midgut</tissue>
    </source>
</reference>
<keyword evidence="5" id="KW-1185">Reference proteome</keyword>
<feature type="compositionally biased region" description="Low complexity" evidence="1">
    <location>
        <begin position="39"/>
        <end position="52"/>
    </location>
</feature>
<name>A0A1B0EXI8_LUTLO</name>
<keyword evidence="2" id="KW-0732">Signal</keyword>
<dbReference type="EnsemblMetazoa" id="LLOJ004327-RA">
    <property type="protein sequence ID" value="LLOJ004327-PA"/>
    <property type="gene ID" value="LLOJ004327"/>
</dbReference>
<dbReference type="VEuPathDB" id="VectorBase:LLONM1_005904"/>
<dbReference type="Proteomes" id="UP000092461">
    <property type="component" value="Unassembled WGS sequence"/>
</dbReference>
<reference evidence="5" key="1">
    <citation type="submission" date="2012-05" db="EMBL/GenBank/DDBJ databases">
        <title>Whole Genome Assembly of Lutzomyia longipalpis.</title>
        <authorList>
            <person name="Richards S."/>
            <person name="Qu C."/>
            <person name="Dillon R."/>
            <person name="Worley K."/>
            <person name="Scherer S."/>
            <person name="Batterton M."/>
            <person name="Taylor A."/>
            <person name="Hawes A."/>
            <person name="Hernandez B."/>
            <person name="Kovar C."/>
            <person name="Mandapat C."/>
            <person name="Pham C."/>
            <person name="Qu C."/>
            <person name="Jing C."/>
            <person name="Bess C."/>
            <person name="Bandaranaike D."/>
            <person name="Ngo D."/>
            <person name="Ongeri F."/>
            <person name="Arias F."/>
            <person name="Lara F."/>
            <person name="Weissenberger G."/>
            <person name="Kamau G."/>
            <person name="Han H."/>
            <person name="Shen H."/>
            <person name="Dinh H."/>
            <person name="Khalil I."/>
            <person name="Jones J."/>
            <person name="Shafer J."/>
            <person name="Jayaseelan J."/>
            <person name="Quiroz J."/>
            <person name="Blankenburg K."/>
            <person name="Nguyen L."/>
            <person name="Jackson L."/>
            <person name="Francisco L."/>
            <person name="Tang L.-Y."/>
            <person name="Pu L.-L."/>
            <person name="Perales L."/>
            <person name="Lorensuhewa L."/>
            <person name="Munidasa M."/>
            <person name="Coyle M."/>
            <person name="Taylor M."/>
            <person name="Puazo M."/>
            <person name="Firestine M."/>
            <person name="Scheel M."/>
            <person name="Javaid M."/>
            <person name="Wang M."/>
            <person name="Li M."/>
            <person name="Tabassum N."/>
            <person name="Saada N."/>
            <person name="Osuji N."/>
            <person name="Aqrawi P."/>
            <person name="Fu Q."/>
            <person name="Thornton R."/>
            <person name="Raj R."/>
            <person name="Goodspeed R."/>
            <person name="Mata R."/>
            <person name="Najjar R."/>
            <person name="Gubbala S."/>
            <person name="Lee S."/>
            <person name="Denson S."/>
            <person name="Patil S."/>
            <person name="Macmil S."/>
            <person name="Qi S."/>
            <person name="Matskevitch T."/>
            <person name="Palculict T."/>
            <person name="Mathew T."/>
            <person name="Vee V."/>
            <person name="Velamala V."/>
            <person name="Korchina V."/>
            <person name="Cai W."/>
            <person name="Liu W."/>
            <person name="Dai W."/>
            <person name="Zou X."/>
            <person name="Zhu Y."/>
            <person name="Zhang Y."/>
            <person name="Wu Y.-Q."/>
            <person name="Xin Y."/>
            <person name="Nazarath L."/>
            <person name="Kovar C."/>
            <person name="Han Y."/>
            <person name="Muzny D."/>
            <person name="Gibbs R."/>
        </authorList>
    </citation>
    <scope>NUCLEOTIDE SEQUENCE [LARGE SCALE GENOMIC DNA]</scope>
    <source>
        <strain evidence="5">Jacobina</strain>
    </source>
</reference>
<dbReference type="EMBL" id="AJWK01013619">
    <property type="status" value="NOT_ANNOTATED_CDS"/>
    <property type="molecule type" value="Genomic_DNA"/>
</dbReference>